<evidence type="ECO:0000256" key="1">
    <source>
        <dbReference type="ARBA" id="ARBA00023015"/>
    </source>
</evidence>
<dbReference type="GO" id="GO:0000976">
    <property type="term" value="F:transcription cis-regulatory region binding"/>
    <property type="evidence" value="ECO:0007669"/>
    <property type="project" value="TreeGrafter"/>
</dbReference>
<evidence type="ECO:0000259" key="5">
    <source>
        <dbReference type="Pfam" id="PF14215"/>
    </source>
</evidence>
<evidence type="ECO:0000313" key="6">
    <source>
        <dbReference type="EMBL" id="KAK6937833.1"/>
    </source>
</evidence>
<dbReference type="AlphaFoldDB" id="A0AAN8ZKT8"/>
<comment type="caution">
    <text evidence="6">The sequence shown here is derived from an EMBL/GenBank/DDBJ whole genome shotgun (WGS) entry which is preliminary data.</text>
</comment>
<dbReference type="InterPro" id="IPR025610">
    <property type="entry name" value="MYC/MYB_N"/>
</dbReference>
<dbReference type="InterPro" id="IPR045084">
    <property type="entry name" value="AIB/MYC-like"/>
</dbReference>
<name>A0AAN8ZKT8_9MAGN</name>
<organism evidence="6 7">
    <name type="scientific">Dillenia turbinata</name>
    <dbReference type="NCBI Taxonomy" id="194707"/>
    <lineage>
        <taxon>Eukaryota</taxon>
        <taxon>Viridiplantae</taxon>
        <taxon>Streptophyta</taxon>
        <taxon>Embryophyta</taxon>
        <taxon>Tracheophyta</taxon>
        <taxon>Spermatophyta</taxon>
        <taxon>Magnoliopsida</taxon>
        <taxon>eudicotyledons</taxon>
        <taxon>Gunneridae</taxon>
        <taxon>Pentapetalae</taxon>
        <taxon>Dilleniales</taxon>
        <taxon>Dilleniaceae</taxon>
        <taxon>Dillenia</taxon>
    </lineage>
</organism>
<dbReference type="PANTHER" id="PTHR11514">
    <property type="entry name" value="MYC"/>
    <property type="match status" value="1"/>
</dbReference>
<sequence length="245" mass="27115">MAEKFCGKEEEKSAIEYILGTVAFNFLLSLASKNSLSDFNASIGDSVVQQGLSQIVEGSTWTYAIFWQVSKSKSGELGLIWGDGRCRETKNEENSEYRVSSLGENFGSVSGVGFLFNSGKTMWVSDENGSLDCYGFRLFLAKLAGLKTIVFVPVKSGVVELASLKMVQKIIVWFSWLGKIWLWVTVFIKACKDHVDILKNSITDEEANSKGWLGMRSDSSNADTVAHKHGVLDTRSFDLHIVLNV</sequence>
<evidence type="ECO:0000313" key="7">
    <source>
        <dbReference type="Proteomes" id="UP001370490"/>
    </source>
</evidence>
<dbReference type="PANTHER" id="PTHR11514:SF53">
    <property type="entry name" value="TRANSCRIPTION FACTOR BHLH3"/>
    <property type="match status" value="1"/>
</dbReference>
<feature type="domain" description="Transcription factor MYC/MYB N-terminal" evidence="5">
    <location>
        <begin position="111"/>
        <end position="169"/>
    </location>
</feature>
<reference evidence="6 7" key="1">
    <citation type="submission" date="2023-12" db="EMBL/GenBank/DDBJ databases">
        <title>A high-quality genome assembly for Dillenia turbinata (Dilleniales).</title>
        <authorList>
            <person name="Chanderbali A."/>
        </authorList>
    </citation>
    <scope>NUCLEOTIDE SEQUENCE [LARGE SCALE GENOMIC DNA]</scope>
    <source>
        <strain evidence="6">LSX21</strain>
        <tissue evidence="6">Leaf</tissue>
    </source>
</reference>
<dbReference type="Proteomes" id="UP001370490">
    <property type="component" value="Unassembled WGS sequence"/>
</dbReference>
<proteinExistence type="predicted"/>
<gene>
    <name evidence="6" type="ORF">RJ641_031341</name>
</gene>
<keyword evidence="1 4" id="KW-0805">Transcription regulation</keyword>
<evidence type="ECO:0000256" key="2">
    <source>
        <dbReference type="ARBA" id="ARBA00023163"/>
    </source>
</evidence>
<keyword evidence="2 4" id="KW-0804">Transcription</keyword>
<protein>
    <recommendedName>
        <fullName evidence="4">Transcription factor</fullName>
        <shortName evidence="4">bHLH transcription factor</shortName>
    </recommendedName>
    <alternativeName>
        <fullName evidence="4">Basic helix-loop-helix protein</fullName>
    </alternativeName>
</protein>
<keyword evidence="3 4" id="KW-0539">Nucleus</keyword>
<keyword evidence="7" id="KW-1185">Reference proteome</keyword>
<accession>A0AAN8ZKT8</accession>
<evidence type="ECO:0000256" key="4">
    <source>
        <dbReference type="RuleBase" id="RU369104"/>
    </source>
</evidence>
<feature type="domain" description="Transcription factor MYC/MYB N-terminal" evidence="5">
    <location>
        <begin position="49"/>
        <end position="96"/>
    </location>
</feature>
<evidence type="ECO:0000256" key="3">
    <source>
        <dbReference type="ARBA" id="ARBA00023242"/>
    </source>
</evidence>
<dbReference type="GO" id="GO:0003700">
    <property type="term" value="F:DNA-binding transcription factor activity"/>
    <property type="evidence" value="ECO:0007669"/>
    <property type="project" value="InterPro"/>
</dbReference>
<dbReference type="EMBL" id="JBAMMX010000006">
    <property type="protein sequence ID" value="KAK6937833.1"/>
    <property type="molecule type" value="Genomic_DNA"/>
</dbReference>
<comment type="subcellular location">
    <subcellularLocation>
        <location evidence="4">Nucleus</location>
    </subcellularLocation>
</comment>
<dbReference type="GO" id="GO:0005634">
    <property type="term" value="C:nucleus"/>
    <property type="evidence" value="ECO:0007669"/>
    <property type="project" value="UniProtKB-SubCell"/>
</dbReference>
<dbReference type="Pfam" id="PF14215">
    <property type="entry name" value="bHLH-MYC_N"/>
    <property type="match status" value="2"/>
</dbReference>